<dbReference type="InterPro" id="IPR045431">
    <property type="entry name" value="EAD2"/>
</dbReference>
<dbReference type="AlphaFoldDB" id="A0A426U0Y7"/>
<dbReference type="EMBL" id="RSAS01000370">
    <property type="protein sequence ID" value="RRR72896.1"/>
    <property type="molecule type" value="Genomic_DNA"/>
</dbReference>
<reference evidence="4 5" key="1">
    <citation type="submission" date="2018-12" db="EMBL/GenBank/DDBJ databases">
        <title>Genome Sequence of Candidatus Viridilinea halotolerans isolated from saline sulfide-rich spring.</title>
        <authorList>
            <person name="Grouzdev D.S."/>
            <person name="Burganskaya E.I."/>
            <person name="Krutkina M.S."/>
            <person name="Sukhacheva M.V."/>
            <person name="Gorlenko V.M."/>
        </authorList>
    </citation>
    <scope>NUCLEOTIDE SEQUENCE [LARGE SCALE GENOMIC DNA]</scope>
    <source>
        <strain evidence="4">Chok-6</strain>
    </source>
</reference>
<dbReference type="Pfam" id="PF12770">
    <property type="entry name" value="CHAT"/>
    <property type="match status" value="1"/>
</dbReference>
<evidence type="ECO:0000259" key="2">
    <source>
        <dbReference type="Pfam" id="PF12770"/>
    </source>
</evidence>
<accession>A0A426U0Y7</accession>
<dbReference type="Pfam" id="PF19956">
    <property type="entry name" value="EAD2"/>
    <property type="match status" value="1"/>
</dbReference>
<proteinExistence type="predicted"/>
<dbReference type="InterPro" id="IPR024983">
    <property type="entry name" value="CHAT_dom"/>
</dbReference>
<feature type="region of interest" description="Disordered" evidence="1">
    <location>
        <begin position="396"/>
        <end position="428"/>
    </location>
</feature>
<feature type="domain" description="Effector-associated" evidence="3">
    <location>
        <begin position="448"/>
        <end position="526"/>
    </location>
</feature>
<evidence type="ECO:0000313" key="4">
    <source>
        <dbReference type="EMBL" id="RRR72896.1"/>
    </source>
</evidence>
<sequence length="531" mass="58236">MTQHNDPIPPSLTLRFTPTPDGARIGWESDAGGTCSSLFRLPMARAALPTLIKALDALQHPDYPRVGPPFSPEEVQHLSDLGFWDGRRVVAELHRLVGQQLYAALVADREGELALRLAREAARAQRQALTYLLRFPPEAVELAALPWEALWDARQALLLSRGGRQPDALVRYIDLNEALSPPLPVGQKLHILALAPQAGIPTQIRAAERAARHASWTALRDQGLLTWDELAPVTARALDDRMRAGPPPDVIHYYGHGSYSDGQGYLVFDSEIGAGQHELVSAGRLAALLGEIRLIMLFACQSAMVAAAPQQSLFTGIAPALSAVSEAVVAMQLTVRITAATRFSEVCYRELARGRSLQTAVAEARRSLYVIEQDGASWYVPTLYLRTREQRPVYLLAGGHGDGQGGQEPSLARKNPEPHRLAATDSASALPPQVSARHLGREEVQELVDLLLACPAMQQSNRRASVLEFIEPQVRHAIERDTQNRNDVLQIVTTCNDYPGALDELVAGVRFFDQGTFACQALEAFWRQRGE</sequence>
<gene>
    <name evidence="4" type="ORF">EI684_09580</name>
</gene>
<protein>
    <submittedName>
        <fullName evidence="4">CHAT domain-containing protein</fullName>
    </submittedName>
</protein>
<evidence type="ECO:0000256" key="1">
    <source>
        <dbReference type="SAM" id="MobiDB-lite"/>
    </source>
</evidence>
<organism evidence="4 5">
    <name type="scientific">Candidatus Viridilinea halotolerans</name>
    <dbReference type="NCBI Taxonomy" id="2491704"/>
    <lineage>
        <taxon>Bacteria</taxon>
        <taxon>Bacillati</taxon>
        <taxon>Chloroflexota</taxon>
        <taxon>Chloroflexia</taxon>
        <taxon>Chloroflexales</taxon>
        <taxon>Chloroflexineae</taxon>
        <taxon>Oscillochloridaceae</taxon>
        <taxon>Candidatus Viridilinea</taxon>
    </lineage>
</organism>
<name>A0A426U0Y7_9CHLR</name>
<feature type="domain" description="CHAT" evidence="2">
    <location>
        <begin position="98"/>
        <end position="370"/>
    </location>
</feature>
<comment type="caution">
    <text evidence="4">The sequence shown here is derived from an EMBL/GenBank/DDBJ whole genome shotgun (WGS) entry which is preliminary data.</text>
</comment>
<evidence type="ECO:0000313" key="5">
    <source>
        <dbReference type="Proteomes" id="UP000280307"/>
    </source>
</evidence>
<evidence type="ECO:0000259" key="3">
    <source>
        <dbReference type="Pfam" id="PF19956"/>
    </source>
</evidence>
<dbReference type="Proteomes" id="UP000280307">
    <property type="component" value="Unassembled WGS sequence"/>
</dbReference>